<dbReference type="CDD" id="cd11418">
    <property type="entry name" value="bHLH_TS_ASCL"/>
    <property type="match status" value="1"/>
</dbReference>
<dbReference type="Proteomes" id="UP000663873">
    <property type="component" value="Unassembled WGS sequence"/>
</dbReference>
<proteinExistence type="predicted"/>
<dbReference type="EMBL" id="CAJOBQ010000345">
    <property type="protein sequence ID" value="CAF4333824.1"/>
    <property type="molecule type" value="Genomic_DNA"/>
</dbReference>
<dbReference type="Proteomes" id="UP000663862">
    <property type="component" value="Unassembled WGS sequence"/>
</dbReference>
<comment type="caution">
    <text evidence="8">The sequence shown here is derived from an EMBL/GenBank/DDBJ whole genome shotgun (WGS) entry which is preliminary data.</text>
</comment>
<evidence type="ECO:0000259" key="6">
    <source>
        <dbReference type="PROSITE" id="PS50888"/>
    </source>
</evidence>
<comment type="subcellular location">
    <subcellularLocation>
        <location evidence="1">Nucleus</location>
    </subcellularLocation>
</comment>
<dbReference type="EMBL" id="CAJOBP010000129">
    <property type="protein sequence ID" value="CAF4127844.1"/>
    <property type="molecule type" value="Genomic_DNA"/>
</dbReference>
<dbReference type="SMART" id="SM00353">
    <property type="entry name" value="HLH"/>
    <property type="match status" value="1"/>
</dbReference>
<gene>
    <name evidence="9" type="ORF">FME351_LOCUS13440</name>
    <name evidence="8" type="ORF">GRG538_LOCUS12438</name>
    <name evidence="12" type="ORF">QYT958_LOCUS811</name>
    <name evidence="7" type="ORF">TIS948_LOCUS10227</name>
    <name evidence="11" type="ORF">TSG867_LOCUS8399</name>
    <name evidence="10" type="ORF">UJA718_LOCUS2012</name>
</gene>
<keyword evidence="4" id="KW-0539">Nucleus</keyword>
<dbReference type="EMBL" id="CAJNYU010001597">
    <property type="protein sequence ID" value="CAF3451566.1"/>
    <property type="molecule type" value="Genomic_DNA"/>
</dbReference>
<dbReference type="InterPro" id="IPR050283">
    <property type="entry name" value="E-box_TF_Regulators"/>
</dbReference>
<name>A0A818C5I5_9BILA</name>
<dbReference type="AlphaFoldDB" id="A0A818C5I5"/>
<organism evidence="8 13">
    <name type="scientific">Rotaria socialis</name>
    <dbReference type="NCBI Taxonomy" id="392032"/>
    <lineage>
        <taxon>Eukaryota</taxon>
        <taxon>Metazoa</taxon>
        <taxon>Spiralia</taxon>
        <taxon>Gnathifera</taxon>
        <taxon>Rotifera</taxon>
        <taxon>Eurotatoria</taxon>
        <taxon>Bdelloidea</taxon>
        <taxon>Philodinida</taxon>
        <taxon>Philodinidae</taxon>
        <taxon>Rotaria</taxon>
    </lineage>
</organism>
<feature type="region of interest" description="Disordered" evidence="5">
    <location>
        <begin position="1"/>
        <end position="50"/>
    </location>
</feature>
<dbReference type="OrthoDB" id="5976910at2759"/>
<protein>
    <recommendedName>
        <fullName evidence="6">BHLH domain-containing protein</fullName>
    </recommendedName>
</protein>
<dbReference type="PANTHER" id="PTHR23349">
    <property type="entry name" value="BASIC HELIX-LOOP-HELIX TRANSCRIPTION FACTOR, TWIST"/>
    <property type="match status" value="1"/>
</dbReference>
<dbReference type="GO" id="GO:0005634">
    <property type="term" value="C:nucleus"/>
    <property type="evidence" value="ECO:0007669"/>
    <property type="project" value="UniProtKB-SubCell"/>
</dbReference>
<dbReference type="Proteomes" id="UP000663825">
    <property type="component" value="Unassembled WGS sequence"/>
</dbReference>
<evidence type="ECO:0000313" key="14">
    <source>
        <dbReference type="Proteomes" id="UP000663873"/>
    </source>
</evidence>
<dbReference type="Proteomes" id="UP000663869">
    <property type="component" value="Unassembled WGS sequence"/>
</dbReference>
<evidence type="ECO:0000256" key="3">
    <source>
        <dbReference type="ARBA" id="ARBA00023125"/>
    </source>
</evidence>
<dbReference type="Pfam" id="PF00010">
    <property type="entry name" value="HLH"/>
    <property type="match status" value="1"/>
</dbReference>
<keyword evidence="3" id="KW-0238">DNA-binding</keyword>
<dbReference type="InterPro" id="IPR011598">
    <property type="entry name" value="bHLH_dom"/>
</dbReference>
<accession>A0A818C5I5</accession>
<dbReference type="InterPro" id="IPR036638">
    <property type="entry name" value="HLH_DNA-bd_sf"/>
</dbReference>
<evidence type="ECO:0000313" key="13">
    <source>
        <dbReference type="Proteomes" id="UP000663872"/>
    </source>
</evidence>
<dbReference type="EMBL" id="CAJNXB010001373">
    <property type="protein sequence ID" value="CAF3160453.1"/>
    <property type="molecule type" value="Genomic_DNA"/>
</dbReference>
<feature type="compositionally biased region" description="Acidic residues" evidence="5">
    <location>
        <begin position="1"/>
        <end position="23"/>
    </location>
</feature>
<evidence type="ECO:0000256" key="2">
    <source>
        <dbReference type="ARBA" id="ARBA00022902"/>
    </source>
</evidence>
<dbReference type="Proteomes" id="UP000663872">
    <property type="component" value="Unassembled WGS sequence"/>
</dbReference>
<evidence type="ECO:0000256" key="5">
    <source>
        <dbReference type="SAM" id="MobiDB-lite"/>
    </source>
</evidence>
<keyword evidence="2" id="KW-0524">Neurogenesis</keyword>
<dbReference type="EMBL" id="CAJNYT010001765">
    <property type="protein sequence ID" value="CAF3428487.1"/>
    <property type="molecule type" value="Genomic_DNA"/>
</dbReference>
<dbReference type="GO" id="GO:0046983">
    <property type="term" value="F:protein dimerization activity"/>
    <property type="evidence" value="ECO:0007669"/>
    <property type="project" value="InterPro"/>
</dbReference>
<dbReference type="GO" id="GO:0000981">
    <property type="term" value="F:DNA-binding transcription factor activity, RNA polymerase II-specific"/>
    <property type="evidence" value="ECO:0007669"/>
    <property type="project" value="TreeGrafter"/>
</dbReference>
<dbReference type="Proteomes" id="UP000663848">
    <property type="component" value="Unassembled WGS sequence"/>
</dbReference>
<dbReference type="GO" id="GO:0007399">
    <property type="term" value="P:nervous system development"/>
    <property type="evidence" value="ECO:0007669"/>
    <property type="project" value="UniProtKB-KW"/>
</dbReference>
<evidence type="ECO:0000313" key="9">
    <source>
        <dbReference type="EMBL" id="CAF3451566.1"/>
    </source>
</evidence>
<keyword evidence="14" id="KW-1185">Reference proteome</keyword>
<sequence>MMEIGEGEEHEEVEEEEEEEEEEEKRQYERNRGGRKQVKIGTTRRNARERNRVRHINACFEILRQHIPNEKHNKKLSKVDTLKSAMIYIENLRQLLQSNSSLSSISSSSLSSSSQIIYPDQQSNIIIPINIKNENVYYWNDRNYSSE</sequence>
<evidence type="ECO:0000313" key="10">
    <source>
        <dbReference type="EMBL" id="CAF4127844.1"/>
    </source>
</evidence>
<dbReference type="EMBL" id="CAJOBR010000039">
    <property type="protein sequence ID" value="CAF4453212.1"/>
    <property type="molecule type" value="Genomic_DNA"/>
</dbReference>
<evidence type="ECO:0000313" key="11">
    <source>
        <dbReference type="EMBL" id="CAF4333824.1"/>
    </source>
</evidence>
<evidence type="ECO:0000313" key="12">
    <source>
        <dbReference type="EMBL" id="CAF4453212.1"/>
    </source>
</evidence>
<dbReference type="PROSITE" id="PS50888">
    <property type="entry name" value="BHLH"/>
    <property type="match status" value="1"/>
</dbReference>
<evidence type="ECO:0000256" key="4">
    <source>
        <dbReference type="ARBA" id="ARBA00023242"/>
    </source>
</evidence>
<evidence type="ECO:0000313" key="8">
    <source>
        <dbReference type="EMBL" id="CAF3428487.1"/>
    </source>
</evidence>
<reference evidence="8" key="1">
    <citation type="submission" date="2021-02" db="EMBL/GenBank/DDBJ databases">
        <authorList>
            <person name="Nowell W R."/>
        </authorList>
    </citation>
    <scope>NUCLEOTIDE SEQUENCE</scope>
</reference>
<dbReference type="Gene3D" id="4.10.280.10">
    <property type="entry name" value="Helix-loop-helix DNA-binding domain"/>
    <property type="match status" value="1"/>
</dbReference>
<feature type="domain" description="BHLH" evidence="6">
    <location>
        <begin position="40"/>
        <end position="92"/>
    </location>
</feature>
<dbReference type="PANTHER" id="PTHR23349:SF111">
    <property type="entry name" value="BHLH DOMAIN-CONTAINING PROTEIN"/>
    <property type="match status" value="1"/>
</dbReference>
<evidence type="ECO:0000256" key="1">
    <source>
        <dbReference type="ARBA" id="ARBA00004123"/>
    </source>
</evidence>
<dbReference type="SUPFAM" id="SSF47459">
    <property type="entry name" value="HLH, helix-loop-helix DNA-binding domain"/>
    <property type="match status" value="1"/>
</dbReference>
<dbReference type="FunFam" id="4.10.280.10:FF:000029">
    <property type="entry name" value="Achaete-scute family bHLH transcription factor 1"/>
    <property type="match status" value="1"/>
</dbReference>
<evidence type="ECO:0000313" key="7">
    <source>
        <dbReference type="EMBL" id="CAF3160453.1"/>
    </source>
</evidence>
<dbReference type="GO" id="GO:0000977">
    <property type="term" value="F:RNA polymerase II transcription regulatory region sequence-specific DNA binding"/>
    <property type="evidence" value="ECO:0007669"/>
    <property type="project" value="TreeGrafter"/>
</dbReference>